<dbReference type="AlphaFoldDB" id="A0A365K0Z5"/>
<gene>
    <name evidence="3" type="ORF">DP119_14340</name>
</gene>
<dbReference type="EMBL" id="QLZQ01000008">
    <property type="protein sequence ID" value="RAZ66307.1"/>
    <property type="molecule type" value="Genomic_DNA"/>
</dbReference>
<accession>A0A365K0Z5</accession>
<dbReference type="GO" id="GO:0016740">
    <property type="term" value="F:transferase activity"/>
    <property type="evidence" value="ECO:0007669"/>
    <property type="project" value="UniProtKB-KW"/>
</dbReference>
<keyword evidence="3" id="KW-0808">Transferase</keyword>
<sequence length="193" mass="21518">MIEKGEGTVDAGKIILLNGVSSSGKSSLAKELAYQLESYFHLSIDDFDLVIEKMEDRNTEKLIPIPTEVFFHEAVRMFSDKGVHLVVDQILHDEETISHLLSVLKGYPVLFVGVHCPAEEIDRREKNRGDRPIGQGRAQLAFVHRQNETYDIEVNTGEIPLKAAAEKIINRLESGEALNGWQALGRQRAGGLL</sequence>
<dbReference type="OrthoDB" id="9811101at2"/>
<dbReference type="SUPFAM" id="SSF52540">
    <property type="entry name" value="P-loop containing nucleoside triphosphate hydrolases"/>
    <property type="match status" value="1"/>
</dbReference>
<evidence type="ECO:0000313" key="4">
    <source>
        <dbReference type="Proteomes" id="UP000251869"/>
    </source>
</evidence>
<dbReference type="Proteomes" id="UP000251869">
    <property type="component" value="Unassembled WGS sequence"/>
</dbReference>
<evidence type="ECO:0000256" key="2">
    <source>
        <dbReference type="PIRSR" id="PIRSR007531-2"/>
    </source>
</evidence>
<proteinExistence type="predicted"/>
<evidence type="ECO:0000256" key="1">
    <source>
        <dbReference type="PIRSR" id="PIRSR007531-1"/>
    </source>
</evidence>
<dbReference type="Gene3D" id="3.40.50.300">
    <property type="entry name" value="P-loop containing nucleotide triphosphate hydrolases"/>
    <property type="match status" value="1"/>
</dbReference>
<organism evidence="3 4">
    <name type="scientific">Planococcus maitriensis</name>
    <dbReference type="NCBI Taxonomy" id="221799"/>
    <lineage>
        <taxon>Bacteria</taxon>
        <taxon>Bacillati</taxon>
        <taxon>Bacillota</taxon>
        <taxon>Bacilli</taxon>
        <taxon>Bacillales</taxon>
        <taxon>Caryophanaceae</taxon>
        <taxon>Planococcus</taxon>
    </lineage>
</organism>
<dbReference type="GO" id="GO:0005524">
    <property type="term" value="F:ATP binding"/>
    <property type="evidence" value="ECO:0007669"/>
    <property type="project" value="InterPro"/>
</dbReference>
<keyword evidence="4" id="KW-1185">Reference proteome</keyword>
<dbReference type="Pfam" id="PF07931">
    <property type="entry name" value="CPT"/>
    <property type="match status" value="1"/>
</dbReference>
<protein>
    <submittedName>
        <fullName evidence="3">Chloramphenicol phosphotransferase</fullName>
    </submittedName>
</protein>
<dbReference type="InterPro" id="IPR012853">
    <property type="entry name" value="CPT"/>
</dbReference>
<feature type="binding site" evidence="2">
    <location>
        <begin position="19"/>
        <end position="26"/>
    </location>
    <ligand>
        <name>ATP</name>
        <dbReference type="ChEBI" id="CHEBI:30616"/>
    </ligand>
</feature>
<name>A0A365K0Z5_9BACL</name>
<feature type="active site" evidence="1">
    <location>
        <position position="45"/>
    </location>
</feature>
<comment type="caution">
    <text evidence="3">The sequence shown here is derived from an EMBL/GenBank/DDBJ whole genome shotgun (WGS) entry which is preliminary data.</text>
</comment>
<reference evidence="3 4" key="1">
    <citation type="submission" date="2018-06" db="EMBL/GenBank/DDBJ databases">
        <title>The draft genome sequences of strains SCU63 and S1.</title>
        <authorList>
            <person name="Gan L."/>
        </authorList>
    </citation>
    <scope>NUCLEOTIDE SEQUENCE [LARGE SCALE GENOMIC DNA]</scope>
    <source>
        <strain evidence="3 4">S1</strain>
    </source>
</reference>
<evidence type="ECO:0000313" key="3">
    <source>
        <dbReference type="EMBL" id="RAZ66307.1"/>
    </source>
</evidence>
<dbReference type="PIRSF" id="PIRSF007531">
    <property type="entry name" value="CPT"/>
    <property type="match status" value="1"/>
</dbReference>
<dbReference type="InterPro" id="IPR027417">
    <property type="entry name" value="P-loop_NTPase"/>
</dbReference>